<proteinExistence type="predicted"/>
<dbReference type="OMA" id="REHAIMV"/>
<dbReference type="OrthoDB" id="5596422at2759"/>
<dbReference type="Gene3D" id="3.10.110.10">
    <property type="entry name" value="Ubiquitin Conjugating Enzyme"/>
    <property type="match status" value="1"/>
</dbReference>
<dbReference type="InterPro" id="IPR016135">
    <property type="entry name" value="UBQ-conjugating_enzyme/RWD"/>
</dbReference>
<evidence type="ECO:0000256" key="1">
    <source>
        <dbReference type="SAM" id="MobiDB-lite"/>
    </source>
</evidence>
<dbReference type="CDD" id="cd23814">
    <property type="entry name" value="UEV_AKTIP"/>
    <property type="match status" value="1"/>
</dbReference>
<evidence type="ECO:0000313" key="4">
    <source>
        <dbReference type="Proteomes" id="UP000275408"/>
    </source>
</evidence>
<dbReference type="EMBL" id="RCHS01000937">
    <property type="protein sequence ID" value="RMX56051.1"/>
    <property type="molecule type" value="Genomic_DNA"/>
</dbReference>
<protein>
    <recommendedName>
        <fullName evidence="2">UBC core domain-containing protein</fullName>
    </recommendedName>
</protein>
<dbReference type="PANTHER" id="PTHR24067">
    <property type="entry name" value="UBIQUITIN-CONJUGATING ENZYME E2"/>
    <property type="match status" value="1"/>
</dbReference>
<gene>
    <name evidence="3" type="ORF">pdam_00020378</name>
</gene>
<dbReference type="SMART" id="SM00212">
    <property type="entry name" value="UBCc"/>
    <property type="match status" value="1"/>
</dbReference>
<feature type="region of interest" description="Disordered" evidence="1">
    <location>
        <begin position="1"/>
        <end position="40"/>
    </location>
</feature>
<name>A0A3M6UQY8_POCDA</name>
<sequence length="298" mass="33890">MPSISPVHSLSPDHDKESKEEDDQTSEISGHLKSRFSPSSTFSERLKAARKLIPSYPGKAKLVRSVSESSTLATKTDEERIHIRAENESCATSQDFGTFFREHAIMVEYKCMGRNPLSGVYVIPSLKSLQVWHGVIFVRAGPYRDGIFRFIIILQDDFPDSRPLLKLTTPLFHPQVNPVNGVLNLDESFPQWERGKNSIWQVLKFMKSCFYSIDTWGATNEEAVDLVHNSFEEFKERAQQSASEALDLFDSEVKQDSSSDDDGNVLRQKNLSDLAFMEGKRMMLAGEHTFFDIRDPLF</sequence>
<dbReference type="InterPro" id="IPR000608">
    <property type="entry name" value="UBC"/>
</dbReference>
<dbReference type="Pfam" id="PF00179">
    <property type="entry name" value="UQ_con"/>
    <property type="match status" value="1"/>
</dbReference>
<evidence type="ECO:0000259" key="2">
    <source>
        <dbReference type="PROSITE" id="PS50127"/>
    </source>
</evidence>
<reference evidence="3 4" key="1">
    <citation type="journal article" date="2018" name="Sci. Rep.">
        <title>Comparative analysis of the Pocillopora damicornis genome highlights role of immune system in coral evolution.</title>
        <authorList>
            <person name="Cunning R."/>
            <person name="Bay R.A."/>
            <person name="Gillette P."/>
            <person name="Baker A.C."/>
            <person name="Traylor-Knowles N."/>
        </authorList>
    </citation>
    <scope>NUCLEOTIDE SEQUENCE [LARGE SCALE GENOMIC DNA]</scope>
    <source>
        <strain evidence="3">RSMAS</strain>
        <tissue evidence="3">Whole animal</tissue>
    </source>
</reference>
<feature type="domain" description="UBC core" evidence="2">
    <location>
        <begin position="100"/>
        <end position="247"/>
    </location>
</feature>
<comment type="caution">
    <text evidence="3">The sequence shown here is derived from an EMBL/GenBank/DDBJ whole genome shotgun (WGS) entry which is preliminary data.</text>
</comment>
<evidence type="ECO:0000313" key="3">
    <source>
        <dbReference type="EMBL" id="RMX56051.1"/>
    </source>
</evidence>
<dbReference type="AlphaFoldDB" id="A0A3M6UQY8"/>
<dbReference type="SUPFAM" id="SSF54495">
    <property type="entry name" value="UBC-like"/>
    <property type="match status" value="1"/>
</dbReference>
<dbReference type="Proteomes" id="UP000275408">
    <property type="component" value="Unassembled WGS sequence"/>
</dbReference>
<dbReference type="InterPro" id="IPR050113">
    <property type="entry name" value="Ub_conjugating_enzyme"/>
</dbReference>
<keyword evidence="4" id="KW-1185">Reference proteome</keyword>
<dbReference type="STRING" id="46731.A0A3M6UQY8"/>
<accession>A0A3M6UQY8</accession>
<organism evidence="3 4">
    <name type="scientific">Pocillopora damicornis</name>
    <name type="common">Cauliflower coral</name>
    <name type="synonym">Millepora damicornis</name>
    <dbReference type="NCBI Taxonomy" id="46731"/>
    <lineage>
        <taxon>Eukaryota</taxon>
        <taxon>Metazoa</taxon>
        <taxon>Cnidaria</taxon>
        <taxon>Anthozoa</taxon>
        <taxon>Hexacorallia</taxon>
        <taxon>Scleractinia</taxon>
        <taxon>Astrocoeniina</taxon>
        <taxon>Pocilloporidae</taxon>
        <taxon>Pocillopora</taxon>
    </lineage>
</organism>
<dbReference type="PROSITE" id="PS50127">
    <property type="entry name" value="UBC_2"/>
    <property type="match status" value="1"/>
</dbReference>